<evidence type="ECO:0000313" key="1">
    <source>
        <dbReference type="EMBL" id="CAB4345595.1"/>
    </source>
</evidence>
<dbReference type="AlphaFoldDB" id="A0A6J5ZU53"/>
<proteinExistence type="predicted"/>
<sequence length="65" mass="7087">MARRQRLAFGHLKLNRSGRHLGVDVLGATGEQRATDGNDVLRSKLFGQRKELGAALGVEDDLEDA</sequence>
<protein>
    <submittedName>
        <fullName evidence="1">Unannotated protein</fullName>
    </submittedName>
</protein>
<gene>
    <name evidence="1" type="ORF">UFOPK3522_01131</name>
</gene>
<dbReference type="EMBL" id="CAESAO010000105">
    <property type="protein sequence ID" value="CAB4345595.1"/>
    <property type="molecule type" value="Genomic_DNA"/>
</dbReference>
<accession>A0A6J5ZU53</accession>
<name>A0A6J5ZU53_9ZZZZ</name>
<organism evidence="1">
    <name type="scientific">freshwater metagenome</name>
    <dbReference type="NCBI Taxonomy" id="449393"/>
    <lineage>
        <taxon>unclassified sequences</taxon>
        <taxon>metagenomes</taxon>
        <taxon>ecological metagenomes</taxon>
    </lineage>
</organism>
<reference evidence="1" key="1">
    <citation type="submission" date="2020-05" db="EMBL/GenBank/DDBJ databases">
        <authorList>
            <person name="Chiriac C."/>
            <person name="Salcher M."/>
            <person name="Ghai R."/>
            <person name="Kavagutti S V."/>
        </authorList>
    </citation>
    <scope>NUCLEOTIDE SEQUENCE</scope>
</reference>